<feature type="domain" description="VOC" evidence="1">
    <location>
        <begin position="11"/>
        <end position="125"/>
    </location>
</feature>
<proteinExistence type="predicted"/>
<accession>A0A7C1K0Y9</accession>
<dbReference type="EMBL" id="DSMG01000151">
    <property type="protein sequence ID" value="HDX32709.1"/>
    <property type="molecule type" value="Genomic_DNA"/>
</dbReference>
<dbReference type="AlphaFoldDB" id="A0A7C1K0Y9"/>
<feature type="domain" description="VOC" evidence="1">
    <location>
        <begin position="179"/>
        <end position="309"/>
    </location>
</feature>
<dbReference type="Pfam" id="PF00903">
    <property type="entry name" value="Glyoxalase"/>
    <property type="match status" value="2"/>
</dbReference>
<dbReference type="InterPro" id="IPR004360">
    <property type="entry name" value="Glyas_Fos-R_dOase_dom"/>
</dbReference>
<dbReference type="InterPro" id="IPR037523">
    <property type="entry name" value="VOC_core"/>
</dbReference>
<evidence type="ECO:0000259" key="1">
    <source>
        <dbReference type="PROSITE" id="PS51819"/>
    </source>
</evidence>
<dbReference type="PANTHER" id="PTHR43279:SF1">
    <property type="entry name" value="CATECHOL-2,3-DIOXYGENASE"/>
    <property type="match status" value="1"/>
</dbReference>
<gene>
    <name evidence="2" type="ORF">ENQ20_14655</name>
</gene>
<comment type="caution">
    <text evidence="2">The sequence shown here is derived from an EMBL/GenBank/DDBJ whole genome shotgun (WGS) entry which is preliminary data.</text>
</comment>
<name>A0A7C1K0Y9_9CHLR</name>
<protein>
    <submittedName>
        <fullName evidence="2">Glyoxalase</fullName>
    </submittedName>
</protein>
<reference evidence="2" key="1">
    <citation type="journal article" date="2020" name="mSystems">
        <title>Genome- and Community-Level Interaction Insights into Carbon Utilization and Element Cycling Functions of Hydrothermarchaeota in Hydrothermal Sediment.</title>
        <authorList>
            <person name="Zhou Z."/>
            <person name="Liu Y."/>
            <person name="Xu W."/>
            <person name="Pan J."/>
            <person name="Luo Z.H."/>
            <person name="Li M."/>
        </authorList>
    </citation>
    <scope>NUCLEOTIDE SEQUENCE [LARGE SCALE GENOMIC DNA]</scope>
    <source>
        <strain evidence="2">SpSt-289</strain>
    </source>
</reference>
<dbReference type="Gene3D" id="3.10.180.10">
    <property type="entry name" value="2,3-Dihydroxybiphenyl 1,2-Dioxygenase, domain 1"/>
    <property type="match status" value="2"/>
</dbReference>
<dbReference type="SUPFAM" id="SSF54593">
    <property type="entry name" value="Glyoxalase/Bleomycin resistance protein/Dihydroxybiphenyl dioxygenase"/>
    <property type="match status" value="1"/>
</dbReference>
<sequence length="315" mass="35281">MNTFRLHPKTRPAAVALTVIDLSRTLDFYQRLLGLRLHRRHNGVAVLGAGGPDLLFLYEDRKAQRYRGVCGLYHFAMLLPDRRELARVIARLIQARYPNAPTDHIMTKTTYLDDPEGNGIELYCESPEDGKFVVDGQRFYAQRTDGSWSDGREPLDLHALFSHLRPGDDLSAPMPPATRIGHVHLHVGNLDEAVRFYCNVLGFDNKGLMRLFRMAMVSVDGYHHHIGLNTWQGEGAPPAPLNAAGLRWFSLALPNDAALEAVLENVRRHGLTPEPHEFGWQVDDPCRNRVVLTVNPALVAAAAQEESQREAISTS</sequence>
<dbReference type="PANTHER" id="PTHR43279">
    <property type="entry name" value="CATECHOL-2,3-DIOXYGENASE"/>
    <property type="match status" value="1"/>
</dbReference>
<organism evidence="2">
    <name type="scientific">Caldilinea aerophila</name>
    <dbReference type="NCBI Taxonomy" id="133453"/>
    <lineage>
        <taxon>Bacteria</taxon>
        <taxon>Bacillati</taxon>
        <taxon>Chloroflexota</taxon>
        <taxon>Caldilineae</taxon>
        <taxon>Caldilineales</taxon>
        <taxon>Caldilineaceae</taxon>
        <taxon>Caldilinea</taxon>
    </lineage>
</organism>
<evidence type="ECO:0000313" key="2">
    <source>
        <dbReference type="EMBL" id="HDX32709.1"/>
    </source>
</evidence>
<dbReference type="PROSITE" id="PS51819">
    <property type="entry name" value="VOC"/>
    <property type="match status" value="2"/>
</dbReference>
<dbReference type="CDD" id="cd16359">
    <property type="entry name" value="VOC_BsCatE_like_C"/>
    <property type="match status" value="1"/>
</dbReference>
<dbReference type="InterPro" id="IPR029068">
    <property type="entry name" value="Glyas_Bleomycin-R_OHBP_Dase"/>
</dbReference>